<organism evidence="3 4">
    <name type="scientific">Xylanimonas oleitrophica</name>
    <dbReference type="NCBI Taxonomy" id="2607479"/>
    <lineage>
        <taxon>Bacteria</taxon>
        <taxon>Bacillati</taxon>
        <taxon>Actinomycetota</taxon>
        <taxon>Actinomycetes</taxon>
        <taxon>Micrococcales</taxon>
        <taxon>Promicromonosporaceae</taxon>
        <taxon>Xylanimonas</taxon>
    </lineage>
</organism>
<dbReference type="PANTHER" id="PTHR34351:SF1">
    <property type="entry name" value="SLR1927 PROTEIN"/>
    <property type="match status" value="1"/>
</dbReference>
<proteinExistence type="predicted"/>
<comment type="caution">
    <text evidence="3">The sequence shown here is derived from an EMBL/GenBank/DDBJ whole genome shotgun (WGS) entry which is preliminary data.</text>
</comment>
<dbReference type="EMBL" id="QKWH01000001">
    <property type="protein sequence ID" value="PZR55437.1"/>
    <property type="molecule type" value="Genomic_DNA"/>
</dbReference>
<reference evidence="3 4" key="1">
    <citation type="submission" date="2018-06" db="EMBL/GenBank/DDBJ databases">
        <title>Whole genome sequencing of a novel hydrocarbon degrading bacterial strain, PW21 isolated from oil contaminated produced water sample.</title>
        <authorList>
            <person name="Nagkirti P."/>
            <person name="Shaikh A."/>
            <person name="Gowdaman V."/>
            <person name="Engineer A.E."/>
            <person name="Dagar S."/>
            <person name="Dhakephalkar P.K."/>
        </authorList>
    </citation>
    <scope>NUCLEOTIDE SEQUENCE [LARGE SCALE GENOMIC DNA]</scope>
    <source>
        <strain evidence="3 4">PW21</strain>
    </source>
</reference>
<dbReference type="Proteomes" id="UP000248783">
    <property type="component" value="Unassembled WGS sequence"/>
</dbReference>
<keyword evidence="1" id="KW-0812">Transmembrane</keyword>
<dbReference type="InterPro" id="IPR002881">
    <property type="entry name" value="DUF58"/>
</dbReference>
<dbReference type="Pfam" id="PF01882">
    <property type="entry name" value="DUF58"/>
    <property type="match status" value="1"/>
</dbReference>
<evidence type="ECO:0000256" key="1">
    <source>
        <dbReference type="SAM" id="Phobius"/>
    </source>
</evidence>
<keyword evidence="1" id="KW-0472">Membrane</keyword>
<keyword evidence="1" id="KW-1133">Transmembrane helix</keyword>
<accession>A0A2W5WVU5</accession>
<sequence length="434" mass="45816">MRDALRRVARVRPTRRGLVLVVAGGVILALGILLGLHDVVALGSAALGVVVVSWLTLGLQRLEQGRGALSVARRVRPSPVVRGQQAHTELVVSAARPTAAAYERLARLRLSEQAAHELAGREGVRARVQAHPDRIQVRYAVHPSRRGRWPLGPLLTTRSDTFGLVRTTQPLGAPTTVTVWPRTDELPVRAGLLGDVEMASTGARITSPDDSVLREYVMGDDLRRVHWPSAARTGHLMVRTDEAAGVRPVTVLLDRALLPAPGEARSVATTTDADTTGEWAVEHAASLACSFLDAGHPVRIVPTDDEPFADGGRFVTGPRTGRGALLDSTVELHGARTAPDAERTLAATARALRVSRTAGEIVVAIVPPLGAGTTRELAVLAGEAGACWALVVSADAASAEETVAALRAAGWRTATASPGVPHARAWSLLAERTP</sequence>
<protein>
    <submittedName>
        <fullName evidence="3">DUF58 domain-containing protein</fullName>
    </submittedName>
</protein>
<evidence type="ECO:0000259" key="2">
    <source>
        <dbReference type="Pfam" id="PF01882"/>
    </source>
</evidence>
<feature type="domain" description="DUF58" evidence="2">
    <location>
        <begin position="214"/>
        <end position="380"/>
    </location>
</feature>
<evidence type="ECO:0000313" key="3">
    <source>
        <dbReference type="EMBL" id="PZR55437.1"/>
    </source>
</evidence>
<dbReference type="AlphaFoldDB" id="A0A2W5WVU5"/>
<name>A0A2W5WVU5_9MICO</name>
<gene>
    <name evidence="3" type="ORF">DNL40_03525</name>
</gene>
<feature type="transmembrane region" description="Helical" evidence="1">
    <location>
        <begin position="16"/>
        <end position="34"/>
    </location>
</feature>
<keyword evidence="4" id="KW-1185">Reference proteome</keyword>
<dbReference type="PANTHER" id="PTHR34351">
    <property type="entry name" value="SLR1927 PROTEIN-RELATED"/>
    <property type="match status" value="1"/>
</dbReference>
<dbReference type="RefSeq" id="WP_111249801.1">
    <property type="nucleotide sequence ID" value="NZ_QKWH01000001.1"/>
</dbReference>
<feature type="transmembrane region" description="Helical" evidence="1">
    <location>
        <begin position="40"/>
        <end position="59"/>
    </location>
</feature>
<evidence type="ECO:0000313" key="4">
    <source>
        <dbReference type="Proteomes" id="UP000248783"/>
    </source>
</evidence>